<proteinExistence type="predicted"/>
<accession>A0ABT1RU96</accession>
<name>A0ABT1RU96_9FIRM</name>
<evidence type="ECO:0000313" key="1">
    <source>
        <dbReference type="EMBL" id="MCQ4638782.1"/>
    </source>
</evidence>
<dbReference type="Proteomes" id="UP001524502">
    <property type="component" value="Unassembled WGS sequence"/>
</dbReference>
<comment type="caution">
    <text evidence="1">The sequence shown here is derived from an EMBL/GenBank/DDBJ whole genome shotgun (WGS) entry which is preliminary data.</text>
</comment>
<gene>
    <name evidence="1" type="ORF">NE619_18825</name>
</gene>
<protein>
    <submittedName>
        <fullName evidence="1">Uncharacterized protein</fullName>
    </submittedName>
</protein>
<feature type="non-terminal residue" evidence="1">
    <location>
        <position position="74"/>
    </location>
</feature>
<reference evidence="1 2" key="1">
    <citation type="submission" date="2022-06" db="EMBL/GenBank/DDBJ databases">
        <title>Isolation of gut microbiota from human fecal samples.</title>
        <authorList>
            <person name="Pamer E.G."/>
            <person name="Barat B."/>
            <person name="Waligurski E."/>
            <person name="Medina S."/>
            <person name="Paddock L."/>
            <person name="Mostad J."/>
        </authorList>
    </citation>
    <scope>NUCLEOTIDE SEQUENCE [LARGE SCALE GENOMIC DNA]</scope>
    <source>
        <strain evidence="1 2">SL.3.17</strain>
    </source>
</reference>
<organism evidence="1 2">
    <name type="scientific">Anaerovorax odorimutans</name>
    <dbReference type="NCBI Taxonomy" id="109327"/>
    <lineage>
        <taxon>Bacteria</taxon>
        <taxon>Bacillati</taxon>
        <taxon>Bacillota</taxon>
        <taxon>Clostridia</taxon>
        <taxon>Peptostreptococcales</taxon>
        <taxon>Anaerovoracaceae</taxon>
        <taxon>Anaerovorax</taxon>
    </lineage>
</organism>
<dbReference type="RefSeq" id="WP_256133939.1">
    <property type="nucleotide sequence ID" value="NZ_JANFXK010000242.1"/>
</dbReference>
<feature type="non-terminal residue" evidence="1">
    <location>
        <position position="1"/>
    </location>
</feature>
<evidence type="ECO:0000313" key="2">
    <source>
        <dbReference type="Proteomes" id="UP001524502"/>
    </source>
</evidence>
<keyword evidence="2" id="KW-1185">Reference proteome</keyword>
<dbReference type="EMBL" id="JANFXK010000242">
    <property type="protein sequence ID" value="MCQ4638782.1"/>
    <property type="molecule type" value="Genomic_DNA"/>
</dbReference>
<sequence length="74" mass="8483">KLLSEPETTENYEEIMDRTGISDFILDKEHLIWAYARTFPEGNFNGDISVKLEENQPENRYVGGMSVNRNGVFG</sequence>